<dbReference type="Gene3D" id="3.30.110.120">
    <property type="match status" value="1"/>
</dbReference>
<reference evidence="13" key="1">
    <citation type="journal article" date="2019" name="Int. J. Syst. Evol. Microbiol.">
        <title>The Global Catalogue of Microorganisms (GCM) 10K type strain sequencing project: providing services to taxonomists for standard genome sequencing and annotation.</title>
        <authorList>
            <consortium name="The Broad Institute Genomics Platform"/>
            <consortium name="The Broad Institute Genome Sequencing Center for Infectious Disease"/>
            <person name="Wu L."/>
            <person name="Ma J."/>
        </authorList>
    </citation>
    <scope>NUCLEOTIDE SEQUENCE [LARGE SCALE GENOMIC DNA]</scope>
    <source>
        <strain evidence="13">JCM 16928</strain>
    </source>
</reference>
<comment type="caution">
    <text evidence="12">The sequence shown here is derived from an EMBL/GenBank/DDBJ whole genome shotgun (WGS) entry which is preliminary data.</text>
</comment>
<evidence type="ECO:0000256" key="2">
    <source>
        <dbReference type="ARBA" id="ARBA00008097"/>
    </source>
</evidence>
<dbReference type="PIRSF" id="PIRSF006256">
    <property type="entry name" value="CMPcnvr_hdrg_mat"/>
    <property type="match status" value="1"/>
</dbReference>
<dbReference type="Pfam" id="PF01300">
    <property type="entry name" value="Sua5_yciO_yrdC"/>
    <property type="match status" value="1"/>
</dbReference>
<evidence type="ECO:0000256" key="1">
    <source>
        <dbReference type="ARBA" id="ARBA00004711"/>
    </source>
</evidence>
<dbReference type="InterPro" id="IPR006070">
    <property type="entry name" value="Sua5-like_dom"/>
</dbReference>
<comment type="pathway">
    <text evidence="1">Protein modification; [NiFe] hydrogenase maturation.</text>
</comment>
<dbReference type="InterPro" id="IPR036046">
    <property type="entry name" value="Acylphosphatase-like_dom_sf"/>
</dbReference>
<dbReference type="Proteomes" id="UP001501222">
    <property type="component" value="Unassembled WGS sequence"/>
</dbReference>
<dbReference type="Gene3D" id="3.30.420.40">
    <property type="match status" value="1"/>
</dbReference>
<dbReference type="NCBIfam" id="TIGR00143">
    <property type="entry name" value="hypF"/>
    <property type="match status" value="1"/>
</dbReference>
<dbReference type="Gene3D" id="3.90.870.50">
    <property type="match status" value="1"/>
</dbReference>
<dbReference type="SUPFAM" id="SSF54975">
    <property type="entry name" value="Acylphosphatase/BLUF domain-like"/>
    <property type="match status" value="1"/>
</dbReference>
<evidence type="ECO:0000256" key="6">
    <source>
        <dbReference type="ARBA" id="ARBA00022833"/>
    </source>
</evidence>
<evidence type="ECO:0000313" key="12">
    <source>
        <dbReference type="EMBL" id="GAA3586925.1"/>
    </source>
</evidence>
<dbReference type="PROSITE" id="PS51160">
    <property type="entry name" value="ACYLPHOSPHATASE_3"/>
    <property type="match status" value="1"/>
</dbReference>
<dbReference type="PROSITE" id="PS51163">
    <property type="entry name" value="YRDC"/>
    <property type="match status" value="1"/>
</dbReference>
<feature type="domain" description="Acylphosphatase-like" evidence="10">
    <location>
        <begin position="13"/>
        <end position="99"/>
    </location>
</feature>
<dbReference type="InterPro" id="IPR041440">
    <property type="entry name" value="HypF_C"/>
</dbReference>
<feature type="active site" evidence="9">
    <location>
        <position position="46"/>
    </location>
</feature>
<evidence type="ECO:0000256" key="3">
    <source>
        <dbReference type="ARBA" id="ARBA00022598"/>
    </source>
</evidence>
<organism evidence="12 13">
    <name type="scientific">Kribbella ginsengisoli</name>
    <dbReference type="NCBI Taxonomy" id="363865"/>
    <lineage>
        <taxon>Bacteria</taxon>
        <taxon>Bacillati</taxon>
        <taxon>Actinomycetota</taxon>
        <taxon>Actinomycetes</taxon>
        <taxon>Propionibacteriales</taxon>
        <taxon>Kribbellaceae</taxon>
        <taxon>Kribbella</taxon>
    </lineage>
</organism>
<dbReference type="Pfam" id="PF00708">
    <property type="entry name" value="Acylphosphatase"/>
    <property type="match status" value="1"/>
</dbReference>
<evidence type="ECO:0000256" key="8">
    <source>
        <dbReference type="PIRNR" id="PIRNR006256"/>
    </source>
</evidence>
<keyword evidence="3" id="KW-0436">Ligase</keyword>
<feature type="active site" evidence="9">
    <location>
        <position position="28"/>
    </location>
</feature>
<dbReference type="EC" id="6.2.-.-" evidence="8"/>
<dbReference type="InterPro" id="IPR051060">
    <property type="entry name" value="Carbamoyltrans_HypF-like"/>
</dbReference>
<name>A0ABP6YMX4_9ACTN</name>
<dbReference type="Pfam" id="PF17788">
    <property type="entry name" value="HypF_C"/>
    <property type="match status" value="1"/>
</dbReference>
<evidence type="ECO:0000256" key="5">
    <source>
        <dbReference type="ARBA" id="ARBA00022771"/>
    </source>
</evidence>
<dbReference type="InterPro" id="IPR055128">
    <property type="entry name" value="HypF_C_2"/>
</dbReference>
<dbReference type="InterPro" id="IPR004421">
    <property type="entry name" value="Carbamoyltransferase_HypF"/>
</dbReference>
<sequence>MVGATAVPVSRVRARITVSGVVQGVGFRPFVYALARELGLSGQVCNDASGVIAEVEGAADAVTAFGVRVRTDAPPLAVVESVEREELPARGGTAFVIRDSTAGAGRTLVSPDVAICNDCLAEFGDPADRRYRHPFITCTNCGPRFTIITGLPYDRPATTMAGFPLCDECSAEYSDPGDRRFHAQPIACPSCGPRLRFVQPGAVSAYDEDALAAAHQLLVAGAILAVKGLGGYHLVCDASDQDAVATLRKRKDRGDKPFAVMAADLATARCIASVSPAEEALLTGHQRPIVLLRRTACSAVCSMVAPGNPDLGVMLPYTPLHRLLFDQPGPSVLVMTSGNVSGEPIVVDDAEALVRLAPLADAWLSHDRAIHVPCDDSVVRVVDGAELPIRRSRGYAPYPINLATPVRPALAVGGDLKNTFCLGDGRYAWLSAHVGDMDDLATQDAFAKAEEHLEQLTGVRPEVLIVDKHPSYRSRQWALTHAAGRPVIGVQHHHAHLASVLAEHSYAGPPVIGFTFDGTGYGDDGAVWGGEVLLADYNTFERYTHLAYVPLPGGDAGVNNPCRMALSHLHAAGIPWDPHLPSVQACSAEELALLKTQLNRNLACTPTSSMGRLFDAVSSLTNTCHRSTYEAQAAMELEGLATAALRPRGARRHLGPAQTSRTDAPALATDGAGSGFGAASAFAGSDAGFGELSGRGYRFEFEEPGVLLQAVVQDVLDGVDAAEISLKFHLGLADLAVRTAVRVRDERGISTVALSGGVFVNGLLLEATCKGLAEEGFEVLRHRRVPPTDAGIALGQLAVAGRMTEWKEQGICV</sequence>
<protein>
    <recommendedName>
        <fullName evidence="8">Carbamoyltransferase</fullName>
        <ecNumber evidence="8">6.2.-.-</ecNumber>
    </recommendedName>
</protein>
<dbReference type="Pfam" id="PF07503">
    <property type="entry name" value="zf-HYPF"/>
    <property type="match status" value="2"/>
</dbReference>
<dbReference type="SUPFAM" id="SSF55821">
    <property type="entry name" value="YrdC/RibB"/>
    <property type="match status" value="1"/>
</dbReference>
<evidence type="ECO:0000259" key="10">
    <source>
        <dbReference type="PROSITE" id="PS51160"/>
    </source>
</evidence>
<dbReference type="Pfam" id="PF22521">
    <property type="entry name" value="HypF_C_2"/>
    <property type="match status" value="2"/>
</dbReference>
<gene>
    <name evidence="12" type="primary">hypF</name>
    <name evidence="12" type="ORF">GCM10022235_67110</name>
</gene>
<dbReference type="EMBL" id="BAABAA010000013">
    <property type="protein sequence ID" value="GAA3586925.1"/>
    <property type="molecule type" value="Genomic_DNA"/>
</dbReference>
<evidence type="ECO:0000256" key="4">
    <source>
        <dbReference type="ARBA" id="ARBA00022723"/>
    </source>
</evidence>
<keyword evidence="5" id="KW-0863">Zinc-finger</keyword>
<dbReference type="InterPro" id="IPR011125">
    <property type="entry name" value="Znf_HypF"/>
</dbReference>
<keyword evidence="4" id="KW-0479">Metal-binding</keyword>
<dbReference type="InterPro" id="IPR001792">
    <property type="entry name" value="Acylphosphatase-like_dom"/>
</dbReference>
<feature type="domain" description="YrdC-like" evidence="11">
    <location>
        <begin position="208"/>
        <end position="394"/>
    </location>
</feature>
<dbReference type="PANTHER" id="PTHR42959">
    <property type="entry name" value="CARBAMOYLTRANSFERASE"/>
    <property type="match status" value="1"/>
</dbReference>
<dbReference type="PANTHER" id="PTHR42959:SF1">
    <property type="entry name" value="CARBAMOYLTRANSFERASE HYPF"/>
    <property type="match status" value="1"/>
</dbReference>
<dbReference type="PROSITE" id="PS00150">
    <property type="entry name" value="ACYLPHOSPHATASE_1"/>
    <property type="match status" value="1"/>
</dbReference>
<keyword evidence="13" id="KW-1185">Reference proteome</keyword>
<comment type="catalytic activity">
    <reaction evidence="7">
        <text>C-terminal L-cysteinyl-[HypE protein] + carbamoyl phosphate + ATP + H2O = C-terminal S-carboxamide-L-cysteinyl-[HypE protein] + AMP + phosphate + diphosphate + H(+)</text>
        <dbReference type="Rhea" id="RHEA:55636"/>
        <dbReference type="Rhea" id="RHEA-COMP:14247"/>
        <dbReference type="Rhea" id="RHEA-COMP:14392"/>
        <dbReference type="ChEBI" id="CHEBI:15377"/>
        <dbReference type="ChEBI" id="CHEBI:15378"/>
        <dbReference type="ChEBI" id="CHEBI:30616"/>
        <dbReference type="ChEBI" id="CHEBI:33019"/>
        <dbReference type="ChEBI" id="CHEBI:43474"/>
        <dbReference type="ChEBI" id="CHEBI:58228"/>
        <dbReference type="ChEBI" id="CHEBI:76913"/>
        <dbReference type="ChEBI" id="CHEBI:139126"/>
        <dbReference type="ChEBI" id="CHEBI:456215"/>
    </reaction>
</comment>
<dbReference type="InterPro" id="IPR017968">
    <property type="entry name" value="Acylphosphatase_CS"/>
</dbReference>
<evidence type="ECO:0000256" key="9">
    <source>
        <dbReference type="PROSITE-ProRule" id="PRU00520"/>
    </source>
</evidence>
<evidence type="ECO:0000313" key="13">
    <source>
        <dbReference type="Proteomes" id="UP001501222"/>
    </source>
</evidence>
<evidence type="ECO:0000256" key="7">
    <source>
        <dbReference type="ARBA" id="ARBA00048220"/>
    </source>
</evidence>
<accession>A0ABP6YMX4</accession>
<comment type="catalytic activity">
    <reaction evidence="9">
        <text>an acyl phosphate + H2O = a carboxylate + phosphate + H(+)</text>
        <dbReference type="Rhea" id="RHEA:14965"/>
        <dbReference type="ChEBI" id="CHEBI:15377"/>
        <dbReference type="ChEBI" id="CHEBI:15378"/>
        <dbReference type="ChEBI" id="CHEBI:29067"/>
        <dbReference type="ChEBI" id="CHEBI:43474"/>
        <dbReference type="ChEBI" id="CHEBI:59918"/>
        <dbReference type="EC" id="3.6.1.7"/>
    </reaction>
</comment>
<proteinExistence type="inferred from homology"/>
<keyword evidence="6" id="KW-0862">Zinc</keyword>
<evidence type="ECO:0000259" key="11">
    <source>
        <dbReference type="PROSITE" id="PS51163"/>
    </source>
</evidence>
<keyword evidence="9" id="KW-0378">Hydrolase</keyword>
<comment type="similarity">
    <text evidence="2 8">Belongs to the carbamoyltransferase HypF family.</text>
</comment>
<dbReference type="InterPro" id="IPR017945">
    <property type="entry name" value="DHBP_synth_RibB-like_a/b_dom"/>
</dbReference>